<evidence type="ECO:0000313" key="2">
    <source>
        <dbReference type="Proteomes" id="UP000805193"/>
    </source>
</evidence>
<name>A0AC60PI00_IXOPE</name>
<evidence type="ECO:0000313" key="1">
    <source>
        <dbReference type="EMBL" id="KAG0419466.1"/>
    </source>
</evidence>
<accession>A0AC60PI00</accession>
<organism evidence="1 2">
    <name type="scientific">Ixodes persulcatus</name>
    <name type="common">Taiga tick</name>
    <dbReference type="NCBI Taxonomy" id="34615"/>
    <lineage>
        <taxon>Eukaryota</taxon>
        <taxon>Metazoa</taxon>
        <taxon>Ecdysozoa</taxon>
        <taxon>Arthropoda</taxon>
        <taxon>Chelicerata</taxon>
        <taxon>Arachnida</taxon>
        <taxon>Acari</taxon>
        <taxon>Parasitiformes</taxon>
        <taxon>Ixodida</taxon>
        <taxon>Ixodoidea</taxon>
        <taxon>Ixodidae</taxon>
        <taxon>Ixodinae</taxon>
        <taxon>Ixodes</taxon>
    </lineage>
</organism>
<protein>
    <submittedName>
        <fullName evidence="1">Uncharacterized protein</fullName>
    </submittedName>
</protein>
<dbReference type="Proteomes" id="UP000805193">
    <property type="component" value="Unassembled WGS sequence"/>
</dbReference>
<sequence>MKYSAARKRLENYSIKMMRHLIDVNSFILSVKLGSATDELTFRLNLSNSLFETYGSLGTTAAKIGRPPSKPPPARLLTQHFPDLNEGLGTEKHLHKSDWQKFPDGTDPFAARGALVGA</sequence>
<keyword evidence="2" id="KW-1185">Reference proteome</keyword>
<dbReference type="EMBL" id="JABSTQ010010619">
    <property type="protein sequence ID" value="KAG0419466.1"/>
    <property type="molecule type" value="Genomic_DNA"/>
</dbReference>
<gene>
    <name evidence="1" type="ORF">HPB47_004082</name>
</gene>
<comment type="caution">
    <text evidence="1">The sequence shown here is derived from an EMBL/GenBank/DDBJ whole genome shotgun (WGS) entry which is preliminary data.</text>
</comment>
<reference evidence="1 2" key="1">
    <citation type="journal article" date="2020" name="Cell">
        <title>Large-Scale Comparative Analyses of Tick Genomes Elucidate Their Genetic Diversity and Vector Capacities.</title>
        <authorList>
            <consortium name="Tick Genome and Microbiome Consortium (TIGMIC)"/>
            <person name="Jia N."/>
            <person name="Wang J."/>
            <person name="Shi W."/>
            <person name="Du L."/>
            <person name="Sun Y."/>
            <person name="Zhan W."/>
            <person name="Jiang J.F."/>
            <person name="Wang Q."/>
            <person name="Zhang B."/>
            <person name="Ji P."/>
            <person name="Bell-Sakyi L."/>
            <person name="Cui X.M."/>
            <person name="Yuan T.T."/>
            <person name="Jiang B.G."/>
            <person name="Yang W.F."/>
            <person name="Lam T.T."/>
            <person name="Chang Q.C."/>
            <person name="Ding S.J."/>
            <person name="Wang X.J."/>
            <person name="Zhu J.G."/>
            <person name="Ruan X.D."/>
            <person name="Zhao L."/>
            <person name="Wei J.T."/>
            <person name="Ye R.Z."/>
            <person name="Que T.C."/>
            <person name="Du C.H."/>
            <person name="Zhou Y.H."/>
            <person name="Cheng J.X."/>
            <person name="Dai P.F."/>
            <person name="Guo W.B."/>
            <person name="Han X.H."/>
            <person name="Huang E.J."/>
            <person name="Li L.F."/>
            <person name="Wei W."/>
            <person name="Gao Y.C."/>
            <person name="Liu J.Z."/>
            <person name="Shao H.Z."/>
            <person name="Wang X."/>
            <person name="Wang C.C."/>
            <person name="Yang T.C."/>
            <person name="Huo Q.B."/>
            <person name="Li W."/>
            <person name="Chen H.Y."/>
            <person name="Chen S.E."/>
            <person name="Zhou L.G."/>
            <person name="Ni X.B."/>
            <person name="Tian J.H."/>
            <person name="Sheng Y."/>
            <person name="Liu T."/>
            <person name="Pan Y.S."/>
            <person name="Xia L.Y."/>
            <person name="Li J."/>
            <person name="Zhao F."/>
            <person name="Cao W.C."/>
        </authorList>
    </citation>
    <scope>NUCLEOTIDE SEQUENCE [LARGE SCALE GENOMIC DNA]</scope>
    <source>
        <strain evidence="1">Iper-2018</strain>
    </source>
</reference>
<proteinExistence type="predicted"/>